<evidence type="ECO:0000256" key="1">
    <source>
        <dbReference type="ARBA" id="ARBA00009075"/>
    </source>
</evidence>
<evidence type="ECO:0000313" key="5">
    <source>
        <dbReference type="EMBL" id="TDQ39903.1"/>
    </source>
</evidence>
<sequence>MKTTPLAKAIACASLTSLFAAVPSMASAAFLEDSKASLEFRNFYMNQDTRHNDGAGKLGGNKTKQEWGQGIILRYQSGYTEGTVGVGVDVFGALALRLDGGHNRSPDMFPQRKNGTHSDREFTKLAATAKFKASETELKIGGLMPRFPAIQANLEGRLLPQTFTGGLLTSKEIAGLTLNLMHLDKVNNRASTNHERMGLDQRGGQSKGITIKGKTTSNAFDMAHLNYQFTDSLSAGYSFSRLDNLYKQHLINGVHNWNLGDKRSLRTDLRAARSRDDGRTNIDNKAFSGMVTYSFGFNKLGLGYQKMTGDTGYAFVAGTDPFLANYVANRDFAAKDEKSWQIRHDYNFAGLGIPGLTMFNRYVKGTGADLGANKSEGREWERDLDVTYAFQEGALKNFSVRWRNSTIRSNVTKSTDENRLILTYTLPLI</sequence>
<dbReference type="InterPro" id="IPR023614">
    <property type="entry name" value="Porin_dom_sf"/>
</dbReference>
<dbReference type="PANTHER" id="PTHR34596:SF2">
    <property type="entry name" value="CHITOPORIN"/>
    <property type="match status" value="1"/>
</dbReference>
<dbReference type="InterPro" id="IPR005318">
    <property type="entry name" value="OM_porin_bac"/>
</dbReference>
<evidence type="ECO:0000256" key="3">
    <source>
        <dbReference type="ARBA" id="ARBA00022729"/>
    </source>
</evidence>
<dbReference type="EMBL" id="SNYK01000001">
    <property type="protein sequence ID" value="TDQ39903.1"/>
    <property type="molecule type" value="Genomic_DNA"/>
</dbReference>
<protein>
    <submittedName>
        <fullName evidence="5">Outer membrane OprD family porin</fullName>
    </submittedName>
</protein>
<dbReference type="Pfam" id="PF03573">
    <property type="entry name" value="OprD"/>
    <property type="match status" value="1"/>
</dbReference>
<name>A0A4R6U519_9GAMM</name>
<proteinExistence type="inferred from homology"/>
<dbReference type="OrthoDB" id="6759120at2"/>
<comment type="similarity">
    <text evidence="1">Belongs to the outer membrane porin (Opr) (TC 1.B.25) family.</text>
</comment>
<dbReference type="GO" id="GO:0015288">
    <property type="term" value="F:porin activity"/>
    <property type="evidence" value="ECO:0007669"/>
    <property type="project" value="TreeGrafter"/>
</dbReference>
<evidence type="ECO:0000256" key="2">
    <source>
        <dbReference type="ARBA" id="ARBA00022448"/>
    </source>
</evidence>
<feature type="chain" id="PRO_5020398792" evidence="4">
    <location>
        <begin position="29"/>
        <end position="429"/>
    </location>
</feature>
<dbReference type="RefSeq" id="WP_101496538.1">
    <property type="nucleotide sequence ID" value="NZ_LNJZ01000006.1"/>
</dbReference>
<dbReference type="GO" id="GO:0016020">
    <property type="term" value="C:membrane"/>
    <property type="evidence" value="ECO:0007669"/>
    <property type="project" value="InterPro"/>
</dbReference>
<gene>
    <name evidence="5" type="ORF">DFQ45_10131</name>
</gene>
<evidence type="ECO:0000256" key="4">
    <source>
        <dbReference type="SAM" id="SignalP"/>
    </source>
</evidence>
<keyword evidence="6" id="KW-1185">Reference proteome</keyword>
<reference evidence="5 6" key="1">
    <citation type="submission" date="2019-03" db="EMBL/GenBank/DDBJ databases">
        <title>Genomic Encyclopedia of Type Strains, Phase IV (KMG-IV): sequencing the most valuable type-strain genomes for metagenomic binning, comparative biology and taxonomic classification.</title>
        <authorList>
            <person name="Goeker M."/>
        </authorList>
    </citation>
    <scope>NUCLEOTIDE SEQUENCE [LARGE SCALE GENOMIC DNA]</scope>
    <source>
        <strain evidence="5 6">DSM 28679</strain>
    </source>
</reference>
<dbReference type="AlphaFoldDB" id="A0A4R6U519"/>
<comment type="caution">
    <text evidence="5">The sequence shown here is derived from an EMBL/GenBank/DDBJ whole genome shotgun (WGS) entry which is preliminary data.</text>
</comment>
<dbReference type="PANTHER" id="PTHR34596">
    <property type="entry name" value="CHITOPORIN"/>
    <property type="match status" value="1"/>
</dbReference>
<organism evidence="5 6">
    <name type="scientific">Thiopseudomonas denitrificans</name>
    <dbReference type="NCBI Taxonomy" id="1501432"/>
    <lineage>
        <taxon>Bacteria</taxon>
        <taxon>Pseudomonadati</taxon>
        <taxon>Pseudomonadota</taxon>
        <taxon>Gammaproteobacteria</taxon>
        <taxon>Pseudomonadales</taxon>
        <taxon>Pseudomonadaceae</taxon>
        <taxon>Thiopseudomonas</taxon>
    </lineage>
</organism>
<feature type="signal peptide" evidence="4">
    <location>
        <begin position="1"/>
        <end position="28"/>
    </location>
</feature>
<keyword evidence="3 4" id="KW-0732">Signal</keyword>
<dbReference type="Proteomes" id="UP000294575">
    <property type="component" value="Unassembled WGS sequence"/>
</dbReference>
<dbReference type="Gene3D" id="2.40.160.10">
    <property type="entry name" value="Porin"/>
    <property type="match status" value="1"/>
</dbReference>
<evidence type="ECO:0000313" key="6">
    <source>
        <dbReference type="Proteomes" id="UP000294575"/>
    </source>
</evidence>
<keyword evidence="2" id="KW-0813">Transport</keyword>
<accession>A0A4R6U519</accession>